<dbReference type="Gene3D" id="3.80.10.10">
    <property type="entry name" value="Ribonuclease Inhibitor"/>
    <property type="match status" value="2"/>
</dbReference>
<evidence type="ECO:0000256" key="3">
    <source>
        <dbReference type="SAM" id="MobiDB-lite"/>
    </source>
</evidence>
<dbReference type="OrthoDB" id="676979at2759"/>
<dbReference type="SUPFAM" id="SSF52058">
    <property type="entry name" value="L domain-like"/>
    <property type="match status" value="2"/>
</dbReference>
<feature type="compositionally biased region" description="Low complexity" evidence="3">
    <location>
        <begin position="1398"/>
        <end position="1416"/>
    </location>
</feature>
<feature type="compositionally biased region" description="Low complexity" evidence="3">
    <location>
        <begin position="1375"/>
        <end position="1387"/>
    </location>
</feature>
<dbReference type="PROSITE" id="PS50096">
    <property type="entry name" value="IQ"/>
    <property type="match status" value="1"/>
</dbReference>
<feature type="compositionally biased region" description="Low complexity" evidence="3">
    <location>
        <begin position="1340"/>
        <end position="1360"/>
    </location>
</feature>
<reference evidence="5" key="1">
    <citation type="submission" date="2021-02" db="EMBL/GenBank/DDBJ databases">
        <title>First Annotated Genome of the Yellow-green Alga Tribonema minus.</title>
        <authorList>
            <person name="Mahan K.M."/>
        </authorList>
    </citation>
    <scope>NUCLEOTIDE SEQUENCE</scope>
    <source>
        <strain evidence="5">UTEX B ZZ1240</strain>
    </source>
</reference>
<dbReference type="PANTHER" id="PTHR48051">
    <property type="match status" value="1"/>
</dbReference>
<feature type="region of interest" description="Disordered" evidence="3">
    <location>
        <begin position="1573"/>
        <end position="1595"/>
    </location>
</feature>
<feature type="domain" description="WW" evidence="4">
    <location>
        <begin position="37"/>
        <end position="70"/>
    </location>
</feature>
<dbReference type="Gene3D" id="1.20.5.190">
    <property type="match status" value="1"/>
</dbReference>
<accession>A0A835Z3H8</accession>
<dbReference type="SMART" id="SM00456">
    <property type="entry name" value="WW"/>
    <property type="match status" value="2"/>
</dbReference>
<dbReference type="SMART" id="SM00364">
    <property type="entry name" value="LRR_BAC"/>
    <property type="match status" value="7"/>
</dbReference>
<organism evidence="5 6">
    <name type="scientific">Tribonema minus</name>
    <dbReference type="NCBI Taxonomy" id="303371"/>
    <lineage>
        <taxon>Eukaryota</taxon>
        <taxon>Sar</taxon>
        <taxon>Stramenopiles</taxon>
        <taxon>Ochrophyta</taxon>
        <taxon>PX clade</taxon>
        <taxon>Xanthophyceae</taxon>
        <taxon>Tribonematales</taxon>
        <taxon>Tribonemataceae</taxon>
        <taxon>Tribonema</taxon>
    </lineage>
</organism>
<gene>
    <name evidence="5" type="ORF">JKP88DRAFT_311942</name>
</gene>
<keyword evidence="1" id="KW-0433">Leucine-rich repeat</keyword>
<feature type="compositionally biased region" description="Basic and acidic residues" evidence="3">
    <location>
        <begin position="1255"/>
        <end position="1264"/>
    </location>
</feature>
<evidence type="ECO:0000256" key="1">
    <source>
        <dbReference type="ARBA" id="ARBA00022614"/>
    </source>
</evidence>
<feature type="region of interest" description="Disordered" evidence="3">
    <location>
        <begin position="180"/>
        <end position="214"/>
    </location>
</feature>
<feature type="domain" description="WW" evidence="4">
    <location>
        <begin position="87"/>
        <end position="120"/>
    </location>
</feature>
<evidence type="ECO:0000256" key="2">
    <source>
        <dbReference type="ARBA" id="ARBA00022737"/>
    </source>
</evidence>
<comment type="caution">
    <text evidence="5">The sequence shown here is derived from an EMBL/GenBank/DDBJ whole genome shotgun (WGS) entry which is preliminary data.</text>
</comment>
<feature type="compositionally biased region" description="Low complexity" evidence="3">
    <location>
        <begin position="878"/>
        <end position="907"/>
    </location>
</feature>
<dbReference type="InterPro" id="IPR032675">
    <property type="entry name" value="LRR_dom_sf"/>
</dbReference>
<dbReference type="InterPro" id="IPR050216">
    <property type="entry name" value="LRR_domain-containing"/>
</dbReference>
<sequence>MPDAIAIAAAAQARFGAALGVQKLVRGWLGRKQALRRLNEVYEKIFDPHTHGHYYYNTVTDASSWEAAVLVQAAWRRRLAKRLARSLVAASVSMVLDEASGCYYYYNVITGEASWSKPALLGSEELEPYQRLLLTAGGADSYTYPLANEASSLDNEAALSLPSWQQPAWADAALHDMDGDNGEEMYTYPRRGERQRWRRAPPRRGQRSAAQARVDAAEREALSAVAAAAAAAAAAAGDASTAAPAAAAAAAAAGDVSTAAPAAAASGAASAAAAGVAAAATSTNAGTPQLQSTPPSGSAVTLGAVAAGAQGAGGNDAAELDWERPEGPLEGGVAALDLSGLGVTRITSRMYDLRGLRALVLANNALERISPDICDLASLTHLDISNNRVQKLPNELGLLRKLTWLSLSNNRISSFSGHLYLAKALQWLDLSGNQLERMPLQTGNLELLKATREWDVGVGQLKDLTALNLTCNALLEWPLQLELCTKLAELRMGRNALSAISRTVAAHAALRVLCLECNQLIDLPRALALLPSLEHLDVSGNPLGPALPLFSSVNLGPRKAASKTTFFSSLHVLKATDCGLTMFPAEGIATIGNGWHELDLSGNSMGDVQLPQLLALRTLRLARCGLSRAPDGLAQSHRLECIDLSDNALVDLPRAAFGALFRLSELNVSGNKLQALAPYIGALVSLHNQLKALPANARWGTFTALPSPARHWRCVRYLDFTALPSAARHWQRVRYLDMSRNPLPMPPATHTYKECLQQAHAGQRALIKGDLEHAIPLLAAAAQRYCAASAVEGMYIQEDQQRRATPATRAAVTPATRAAVMRDQDPSHHRLLAGALLLRSSRAHAAAAKLLVPPLPTSTPGHGSSAAAAAAAAAASSGGKRTAAAAPPPSALQQQGRQQQQRQQRQQRSLDPADLSTEDMTRYMTLRQQAHSDGAAAVAAALAAERVALEPRPLHVPTDLLFSQARALLASGSPAEALQVLSRVPLPVTKGTPEAGVTEGRLLRLCARNALGQYDRAALDARRLLGHLEMKAEVPWDERGYKQAVKALRRIQAVHDEVQVLLAQAEEGNALLLQMLDTADTARGFEVTRYGAAVRNRAQVSGLVLAGNSRVSAQRTAAENAAREKAEARRAEEILSQDVFTAAARRREAAERLRSRCDGSQHRIDAKAAALAAAEELHKKHRIDAKAAALAAAEELHKKELRDAEAAAQLQLEQQPKKDCAPSGLEGYGQRPRQCSSAAAEAVAAIPKLNSLPEQEQKETDEQPRQQQQQNATAAPDTSACDKVDGALAASHDGSTANGDVPQRTKRQKKQAKSASTRSASAVAPDQLQAVPPGVAAPDQQQQQQQQQQEQQEKQQSVQEGVPQRKWTPHAVRFSSPVAAKASAAQPAAPPGLRHRSSTANGGDGDTAAGGSSCSAHGGGDKGVGPIAKGGTKGGAGCGGSGAAAALLLRRTAVVVAAVAAIAAAYAAVTPVWRWGSMHNAGSGSGGRRSSSSGSSSSGGGSSAWRPCTTALPGSTQGTRCRSLALTPAGASVPAATAAAAAGVIGEAPEQLELEVSAGDGDAPPVVTLHALQRSASTADSHSSSSSSSSSGKRAPDLFVDVDAGALRLWLRAPRLLSTDVKAADTQQARRQSLQLLGLCGGEHTLRVLSVGMDGGAVVAAAALNFTLAHGGRGGYTCSDGSDRSLESALGGLLASPTSSSSLCRVCPEDLRPWRRRRRRRALQLSVLVQTAADGTVELPLVLHQGESIAAAAAAFVRRQLHLPLPPASTAMHPTALPAIIIESGHVRREPPAGLVDPPDGAQEGGGDEGKLAQGRAAAVWVADRLELELGAAAVRRAARREQGAKKPR</sequence>
<dbReference type="GO" id="GO:0005737">
    <property type="term" value="C:cytoplasm"/>
    <property type="evidence" value="ECO:0007669"/>
    <property type="project" value="TreeGrafter"/>
</dbReference>
<keyword evidence="2" id="KW-0677">Repeat</keyword>
<keyword evidence="6" id="KW-1185">Reference proteome</keyword>
<dbReference type="CDD" id="cd00201">
    <property type="entry name" value="WW"/>
    <property type="match status" value="1"/>
</dbReference>
<feature type="region of interest" description="Disordered" evidence="3">
    <location>
        <begin position="1481"/>
        <end position="1517"/>
    </location>
</feature>
<feature type="region of interest" description="Disordered" evidence="3">
    <location>
        <begin position="878"/>
        <end position="916"/>
    </location>
</feature>
<protein>
    <recommendedName>
        <fullName evidence="4">WW domain-containing protein</fullName>
    </recommendedName>
</protein>
<dbReference type="PROSITE" id="PS51450">
    <property type="entry name" value="LRR"/>
    <property type="match status" value="2"/>
</dbReference>
<dbReference type="EMBL" id="JAFCMP010000128">
    <property type="protein sequence ID" value="KAG5185519.1"/>
    <property type="molecule type" value="Genomic_DNA"/>
</dbReference>
<dbReference type="Gene3D" id="2.20.70.10">
    <property type="match status" value="1"/>
</dbReference>
<dbReference type="SMART" id="SM00369">
    <property type="entry name" value="LRR_TYP"/>
    <property type="match status" value="10"/>
</dbReference>
<feature type="compositionally biased region" description="Low complexity" evidence="3">
    <location>
        <begin position="1575"/>
        <end position="1591"/>
    </location>
</feature>
<feature type="compositionally biased region" description="Basic residues" evidence="3">
    <location>
        <begin position="196"/>
        <end position="206"/>
    </location>
</feature>
<feature type="region of interest" description="Disordered" evidence="3">
    <location>
        <begin position="1255"/>
        <end position="1417"/>
    </location>
</feature>
<dbReference type="InterPro" id="IPR003591">
    <property type="entry name" value="Leu-rich_rpt_typical-subtyp"/>
</dbReference>
<dbReference type="InterPro" id="IPR001202">
    <property type="entry name" value="WW_dom"/>
</dbReference>
<proteinExistence type="predicted"/>
<evidence type="ECO:0000313" key="5">
    <source>
        <dbReference type="EMBL" id="KAG5185519.1"/>
    </source>
</evidence>
<evidence type="ECO:0000313" key="6">
    <source>
        <dbReference type="Proteomes" id="UP000664859"/>
    </source>
</evidence>
<feature type="region of interest" description="Disordered" evidence="3">
    <location>
        <begin position="1789"/>
        <end position="1812"/>
    </location>
</feature>
<evidence type="ECO:0000259" key="4">
    <source>
        <dbReference type="SMART" id="SM00456"/>
    </source>
</evidence>
<dbReference type="InterPro" id="IPR001611">
    <property type="entry name" value="Leu-rich_rpt"/>
</dbReference>
<name>A0A835Z3H8_9STRA</name>
<dbReference type="Pfam" id="PF13855">
    <property type="entry name" value="LRR_8"/>
    <property type="match status" value="2"/>
</dbReference>
<feature type="region of interest" description="Disordered" evidence="3">
    <location>
        <begin position="1211"/>
        <end position="1233"/>
    </location>
</feature>
<dbReference type="Proteomes" id="UP000664859">
    <property type="component" value="Unassembled WGS sequence"/>
</dbReference>
<dbReference type="PANTHER" id="PTHR48051:SF46">
    <property type="entry name" value="LEUCINE RICH REPEAT-CONTAINING DOMAIN PROTEIN"/>
    <property type="match status" value="1"/>
</dbReference>